<feature type="binding site" evidence="5">
    <location>
        <position position="161"/>
    </location>
    <ligand>
        <name>substrate</name>
    </ligand>
</feature>
<evidence type="ECO:0000256" key="4">
    <source>
        <dbReference type="ARBA" id="ARBA00023004"/>
    </source>
</evidence>
<protein>
    <submittedName>
        <fullName evidence="8">Dioxygenase</fullName>
    </submittedName>
</protein>
<dbReference type="AlphaFoldDB" id="W9GUE6"/>
<dbReference type="OrthoDB" id="9796932at2"/>
<dbReference type="GO" id="GO:0035513">
    <property type="term" value="P:oxidative RNA demethylation"/>
    <property type="evidence" value="ECO:0007669"/>
    <property type="project" value="TreeGrafter"/>
</dbReference>
<dbReference type="GO" id="GO:0035515">
    <property type="term" value="F:oxidative RNA demethylase activity"/>
    <property type="evidence" value="ECO:0007669"/>
    <property type="project" value="TreeGrafter"/>
</dbReference>
<feature type="binding site" evidence="6">
    <location>
        <position position="187"/>
    </location>
    <ligand>
        <name>Fe cation</name>
        <dbReference type="ChEBI" id="CHEBI:24875"/>
        <note>catalytic</note>
    </ligand>
</feature>
<evidence type="ECO:0000313" key="9">
    <source>
        <dbReference type="Proteomes" id="UP000019486"/>
    </source>
</evidence>
<dbReference type="STRING" id="1385369.N825_17545"/>
<dbReference type="NCBIfam" id="NF011930">
    <property type="entry name" value="PRK15401.1"/>
    <property type="match status" value="1"/>
</dbReference>
<organism evidence="8 9">
    <name type="scientific">Skermanella stibiiresistens SB22</name>
    <dbReference type="NCBI Taxonomy" id="1385369"/>
    <lineage>
        <taxon>Bacteria</taxon>
        <taxon>Pseudomonadati</taxon>
        <taxon>Pseudomonadota</taxon>
        <taxon>Alphaproteobacteria</taxon>
        <taxon>Rhodospirillales</taxon>
        <taxon>Azospirillaceae</taxon>
        <taxon>Skermanella</taxon>
    </lineage>
</organism>
<dbReference type="Proteomes" id="UP000019486">
    <property type="component" value="Unassembled WGS sequence"/>
</dbReference>
<feature type="binding site" evidence="5">
    <location>
        <begin position="204"/>
        <end position="210"/>
    </location>
    <ligand>
        <name>2-oxoglutarate</name>
        <dbReference type="ChEBI" id="CHEBI:16810"/>
    </ligand>
</feature>
<accession>W9GUE6</accession>
<evidence type="ECO:0000256" key="3">
    <source>
        <dbReference type="ARBA" id="ARBA00023002"/>
    </source>
</evidence>
<evidence type="ECO:0000256" key="6">
    <source>
        <dbReference type="PIRSR" id="PIRSR604574-2"/>
    </source>
</evidence>
<feature type="binding site" evidence="5">
    <location>
        <position position="69"/>
    </location>
    <ligand>
        <name>substrate</name>
    </ligand>
</feature>
<keyword evidence="4 6" id="KW-0408">Iron</keyword>
<dbReference type="PANTHER" id="PTHR16557:SF2">
    <property type="entry name" value="NUCLEIC ACID DIOXYGENASE ALKBH1"/>
    <property type="match status" value="1"/>
</dbReference>
<sequence>MPGDFFDDQPHDQSLAPGAIILSGFARPIDSGLLTAVAEVAEAAPFRNMTTPGGWRMSVAMTNCGEAGWVTDRSGYRYDPRDPETKTPWPAMPAVFRDLAARAADRAGFPGFQPDACLINRYAPGAKLSLHQDKDEADFGQPIVSVSLGLPATFLWGGTTRSERPRRIRLTHGDIAVWGGPARLTFHGVDTLRDGDHPATGPFRYNLTFRRAR</sequence>
<comment type="caution">
    <text evidence="8">The sequence shown here is derived from an EMBL/GenBank/DDBJ whole genome shotgun (WGS) entry which is preliminary data.</text>
</comment>
<reference evidence="8 9" key="1">
    <citation type="submission" date="2013-08" db="EMBL/GenBank/DDBJ databases">
        <title>The genome sequence of Skermanella stibiiresistens.</title>
        <authorList>
            <person name="Zhu W."/>
            <person name="Wang G."/>
        </authorList>
    </citation>
    <scope>NUCLEOTIDE SEQUENCE [LARGE SCALE GENOMIC DNA]</scope>
    <source>
        <strain evidence="8 9">SB22</strain>
    </source>
</reference>
<feature type="binding site" evidence="5">
    <location>
        <position position="135"/>
    </location>
    <ligand>
        <name>substrate</name>
    </ligand>
</feature>
<dbReference type="InterPro" id="IPR004574">
    <property type="entry name" value="Alkb"/>
</dbReference>
<keyword evidence="3" id="KW-0560">Oxidoreductase</keyword>
<dbReference type="GO" id="GO:0035516">
    <property type="term" value="F:broad specificity oxidative DNA demethylase activity"/>
    <property type="evidence" value="ECO:0007669"/>
    <property type="project" value="TreeGrafter"/>
</dbReference>
<feature type="binding site" evidence="6">
    <location>
        <position position="133"/>
    </location>
    <ligand>
        <name>Fe cation</name>
        <dbReference type="ChEBI" id="CHEBI:24875"/>
        <note>catalytic</note>
    </ligand>
</feature>
<gene>
    <name evidence="8" type="ORF">N825_17545</name>
</gene>
<evidence type="ECO:0000256" key="5">
    <source>
        <dbReference type="PIRSR" id="PIRSR604574-1"/>
    </source>
</evidence>
<evidence type="ECO:0000259" key="7">
    <source>
        <dbReference type="PROSITE" id="PS51471"/>
    </source>
</evidence>
<feature type="binding site" evidence="5">
    <location>
        <begin position="76"/>
        <end position="78"/>
    </location>
    <ligand>
        <name>substrate</name>
    </ligand>
</feature>
<name>W9GUE6_9PROT</name>
<dbReference type="Pfam" id="PF13532">
    <property type="entry name" value="2OG-FeII_Oxy_2"/>
    <property type="match status" value="1"/>
</dbReference>
<dbReference type="GO" id="GO:0005737">
    <property type="term" value="C:cytoplasm"/>
    <property type="evidence" value="ECO:0007669"/>
    <property type="project" value="TreeGrafter"/>
</dbReference>
<dbReference type="GO" id="GO:0008198">
    <property type="term" value="F:ferrous iron binding"/>
    <property type="evidence" value="ECO:0007669"/>
    <property type="project" value="TreeGrafter"/>
</dbReference>
<feature type="domain" description="Fe2OG dioxygenase" evidence="7">
    <location>
        <begin position="113"/>
        <end position="213"/>
    </location>
</feature>
<feature type="binding site" evidence="5">
    <location>
        <begin position="120"/>
        <end position="122"/>
    </location>
    <ligand>
        <name>2-oxoglutarate</name>
        <dbReference type="ChEBI" id="CHEBI:16810"/>
    </ligand>
</feature>
<evidence type="ECO:0000256" key="2">
    <source>
        <dbReference type="ARBA" id="ARBA00022964"/>
    </source>
</evidence>
<dbReference type="RefSeq" id="WP_037458827.1">
    <property type="nucleotide sequence ID" value="NZ_AVFL01000026.1"/>
</dbReference>
<dbReference type="PANTHER" id="PTHR16557">
    <property type="entry name" value="ALKYLATED DNA REPAIR PROTEIN ALKB-RELATED"/>
    <property type="match status" value="1"/>
</dbReference>
<dbReference type="EMBL" id="AVFL01000026">
    <property type="protein sequence ID" value="EWY37414.1"/>
    <property type="molecule type" value="Genomic_DNA"/>
</dbReference>
<dbReference type="InterPro" id="IPR027450">
    <property type="entry name" value="AlkB-like"/>
</dbReference>
<dbReference type="InterPro" id="IPR005123">
    <property type="entry name" value="Oxoglu/Fe-dep_dioxygenase_dom"/>
</dbReference>
<dbReference type="PATRIC" id="fig|1385369.3.peg.5484"/>
<dbReference type="InterPro" id="IPR037151">
    <property type="entry name" value="AlkB-like_sf"/>
</dbReference>
<evidence type="ECO:0000256" key="1">
    <source>
        <dbReference type="ARBA" id="ARBA00022723"/>
    </source>
</evidence>
<dbReference type="Gene3D" id="2.60.120.590">
    <property type="entry name" value="Alpha-ketoglutarate-dependent dioxygenase AlkB-like"/>
    <property type="match status" value="1"/>
</dbReference>
<dbReference type="PROSITE" id="PS51471">
    <property type="entry name" value="FE2OG_OXY"/>
    <property type="match status" value="1"/>
</dbReference>
<feature type="binding site" evidence="6">
    <location>
        <position position="131"/>
    </location>
    <ligand>
        <name>Fe cation</name>
        <dbReference type="ChEBI" id="CHEBI:24875"/>
        <note>catalytic</note>
    </ligand>
</feature>
<comment type="cofactor">
    <cofactor evidence="6">
        <name>Fe(2+)</name>
        <dbReference type="ChEBI" id="CHEBI:29033"/>
    </cofactor>
    <text evidence="6">Binds 1 Fe(2+) ion per subunit.</text>
</comment>
<proteinExistence type="predicted"/>
<dbReference type="SUPFAM" id="SSF51197">
    <property type="entry name" value="Clavaminate synthase-like"/>
    <property type="match status" value="1"/>
</dbReference>
<keyword evidence="9" id="KW-1185">Reference proteome</keyword>
<evidence type="ECO:0000313" key="8">
    <source>
        <dbReference type="EMBL" id="EWY37414.1"/>
    </source>
</evidence>
<keyword evidence="1 6" id="KW-0479">Metal-binding</keyword>
<keyword evidence="2 8" id="KW-0223">Dioxygenase</keyword>